<sequence>MSRRRTSNRRRRRKSRAAMFPSSDGGDDTQVGRRWLFKAVLVTGLLFVAMKAVVPMTPPSHTGTDEAAADVMHSAHSGETTLLLLKPTCAENGTKDAHIHHINNTTAVPADLACLQHGFDDLDAKAVHNPFKNVCIQRRSIFKSTAPSFEALKRYWVEKLSLNDKVRNSTHLPTSLSDLADLDGFDDLDITRLKDRSKNAMPHHAARILNKADPSTFGSWKKRLNEHRLTDYLTTFLPAFKDDDDDDDSDLMLVGNHFQQAGQQVRHINNTTAVPADLACLQHGFDDLDVKAVHNPFKNVCIQRRSIFKSTPPSFEALKMYWVEKLSLNDKVRNSTHLPTSLTDLDGFDNADFIGPHSNDFSDVKSGDFNGLDLTTGYKFSYENFKFHSRLARRLQGMGTADVEGRKTYEIDQFLEEFHPPKIVLNSEYIDVGGFKNSTITPVNKTLSATDTISASELIKPSSSLDMIDNDCLDNKDAVLLKNSTDPNLSVDSVNVTKNHDESCRSHELLMRSKTAVAVVVGTLAVTSAIYDYMA</sequence>
<feature type="compositionally biased region" description="Basic residues" evidence="1">
    <location>
        <begin position="1"/>
        <end position="16"/>
    </location>
</feature>
<proteinExistence type="predicted"/>
<evidence type="ECO:0000313" key="2">
    <source>
        <dbReference type="EMBL" id="CAH1252208.1"/>
    </source>
</evidence>
<feature type="region of interest" description="Disordered" evidence="1">
    <location>
        <begin position="1"/>
        <end position="27"/>
    </location>
</feature>
<evidence type="ECO:0000256" key="1">
    <source>
        <dbReference type="SAM" id="MobiDB-lite"/>
    </source>
</evidence>
<organism evidence="2 3">
    <name type="scientific">Branchiostoma lanceolatum</name>
    <name type="common">Common lancelet</name>
    <name type="synonym">Amphioxus lanceolatum</name>
    <dbReference type="NCBI Taxonomy" id="7740"/>
    <lineage>
        <taxon>Eukaryota</taxon>
        <taxon>Metazoa</taxon>
        <taxon>Chordata</taxon>
        <taxon>Cephalochordata</taxon>
        <taxon>Leptocardii</taxon>
        <taxon>Amphioxiformes</taxon>
        <taxon>Branchiostomatidae</taxon>
        <taxon>Branchiostoma</taxon>
    </lineage>
</organism>
<gene>
    <name evidence="2" type="primary">Hypp9234</name>
    <name evidence="2" type="ORF">BLAG_LOCUS12348</name>
</gene>
<dbReference type="AlphaFoldDB" id="A0A8J9ZCT7"/>
<dbReference type="Proteomes" id="UP000838412">
    <property type="component" value="Chromosome 19"/>
</dbReference>
<reference evidence="2" key="1">
    <citation type="submission" date="2022-01" db="EMBL/GenBank/DDBJ databases">
        <authorList>
            <person name="Braso-Vives M."/>
        </authorList>
    </citation>
    <scope>NUCLEOTIDE SEQUENCE</scope>
</reference>
<protein>
    <submittedName>
        <fullName evidence="2">Hypp9234 protein</fullName>
    </submittedName>
</protein>
<name>A0A8J9ZCT7_BRALA</name>
<accession>A0A8J9ZCT7</accession>
<keyword evidence="3" id="KW-1185">Reference proteome</keyword>
<evidence type="ECO:0000313" key="3">
    <source>
        <dbReference type="Proteomes" id="UP000838412"/>
    </source>
</evidence>
<dbReference type="EMBL" id="OV696704">
    <property type="protein sequence ID" value="CAH1252208.1"/>
    <property type="molecule type" value="Genomic_DNA"/>
</dbReference>